<comment type="cofactor">
    <cofactor evidence="1">
        <name>FAD</name>
        <dbReference type="ChEBI" id="CHEBI:57692"/>
    </cofactor>
</comment>
<dbReference type="GO" id="GO:0016709">
    <property type="term" value="F:oxidoreductase activity, acting on paired donors, with incorporation or reduction of molecular oxygen, NAD(P)H as one donor, and incorporation of one atom of oxygen"/>
    <property type="evidence" value="ECO:0007669"/>
    <property type="project" value="UniProtKB-ARBA"/>
</dbReference>
<dbReference type="Gene3D" id="3.50.50.60">
    <property type="entry name" value="FAD/NAD(P)-binding domain"/>
    <property type="match status" value="1"/>
</dbReference>
<evidence type="ECO:0000313" key="6">
    <source>
        <dbReference type="EMBL" id="KAF3890079.1"/>
    </source>
</evidence>
<feature type="domain" description="FAD-binding" evidence="5">
    <location>
        <begin position="6"/>
        <end position="344"/>
    </location>
</feature>
<dbReference type="Pfam" id="PF01494">
    <property type="entry name" value="FAD_binding_3"/>
    <property type="match status" value="1"/>
</dbReference>
<evidence type="ECO:0000256" key="3">
    <source>
        <dbReference type="ARBA" id="ARBA00022630"/>
    </source>
</evidence>
<evidence type="ECO:0000259" key="5">
    <source>
        <dbReference type="Pfam" id="PF01494"/>
    </source>
</evidence>
<accession>A0A0C1QM61</accession>
<proteinExistence type="inferred from homology"/>
<comment type="similarity">
    <text evidence="2">Belongs to the PheA/TfdB FAD monooxygenase family.</text>
</comment>
<dbReference type="RefSeq" id="WP_038082597.1">
    <property type="nucleotide sequence ID" value="NZ_JHEG04000001.1"/>
</dbReference>
<organism evidence="7">
    <name type="scientific">Tolypothrix bouteillei VB521301</name>
    <dbReference type="NCBI Taxonomy" id="1479485"/>
    <lineage>
        <taxon>Bacteria</taxon>
        <taxon>Bacillati</taxon>
        <taxon>Cyanobacteriota</taxon>
        <taxon>Cyanophyceae</taxon>
        <taxon>Nostocales</taxon>
        <taxon>Tolypothrichaceae</taxon>
        <taxon>Tolypothrix</taxon>
    </lineage>
</organism>
<dbReference type="InterPro" id="IPR050641">
    <property type="entry name" value="RIFMO-like"/>
</dbReference>
<dbReference type="Proteomes" id="UP000029738">
    <property type="component" value="Unassembled WGS sequence"/>
</dbReference>
<dbReference type="Gene3D" id="3.30.70.2450">
    <property type="match status" value="1"/>
</dbReference>
<dbReference type="PANTHER" id="PTHR43004">
    <property type="entry name" value="TRK SYSTEM POTASSIUM UPTAKE PROTEIN"/>
    <property type="match status" value="1"/>
</dbReference>
<reference evidence="6" key="2">
    <citation type="submission" date="2019-11" db="EMBL/GenBank/DDBJ databases">
        <title>Improved Assembly of Tolypothrix boutellei genome.</title>
        <authorList>
            <person name="Sarangi A.N."/>
            <person name="Mukherjee M."/>
            <person name="Ghosh S."/>
            <person name="Singh D."/>
            <person name="Das A."/>
            <person name="Kant S."/>
            <person name="Prusty A."/>
            <person name="Tripathy S."/>
        </authorList>
    </citation>
    <scope>NUCLEOTIDE SEQUENCE</scope>
    <source>
        <strain evidence="6">VB521301</strain>
    </source>
</reference>
<evidence type="ECO:0000256" key="1">
    <source>
        <dbReference type="ARBA" id="ARBA00001974"/>
    </source>
</evidence>
<evidence type="ECO:0000256" key="4">
    <source>
        <dbReference type="ARBA" id="ARBA00022827"/>
    </source>
</evidence>
<dbReference type="GO" id="GO:0071949">
    <property type="term" value="F:FAD binding"/>
    <property type="evidence" value="ECO:0007669"/>
    <property type="project" value="InterPro"/>
</dbReference>
<dbReference type="SUPFAM" id="SSF51905">
    <property type="entry name" value="FAD/NAD(P)-binding domain"/>
    <property type="match status" value="1"/>
</dbReference>
<dbReference type="PRINTS" id="PR00420">
    <property type="entry name" value="RNGMNOXGNASE"/>
</dbReference>
<evidence type="ECO:0000313" key="8">
    <source>
        <dbReference type="Proteomes" id="UP000029738"/>
    </source>
</evidence>
<keyword evidence="4" id="KW-0274">FAD</keyword>
<evidence type="ECO:0000256" key="2">
    <source>
        <dbReference type="ARBA" id="ARBA00007801"/>
    </source>
</evidence>
<name>A0A0C1QM61_9CYAN</name>
<dbReference type="SUPFAM" id="SSF52833">
    <property type="entry name" value="Thioredoxin-like"/>
    <property type="match status" value="1"/>
</dbReference>
<dbReference type="EMBL" id="JHEG04000001">
    <property type="protein sequence ID" value="KAF3890079.1"/>
    <property type="molecule type" value="Genomic_DNA"/>
</dbReference>
<dbReference type="OrthoDB" id="9782160at2"/>
<keyword evidence="3" id="KW-0285">Flavoprotein</keyword>
<sequence>MTHSQAQALIVGAGPTGLTMAIALTQQGISCRIVDKVMPRPLIESRALGTHSRTMEIFEHMGVLQPMLEQGRQVHSFSFYAEGKYLGRLTFDELDAPYPFLLMLPQSGTERILLSRLEELGVVVERPVEMTALKQTTDNVWVTLRDANGNEEEVETSYLVACDGGRSTVRKLLNLDFEGVKMQGQYLVDCQIDWEQERPGEDGYLYMNSKSMLVFGEMPGGLWRVIVSMQQDDPRMKPEKPTLELMQALMDEHPGINARLHDITWASAFYISSRMVQQFRQGRVFLAGDAAHIHSPVGGQGMNAGIQDAYNLSWKLALSLKGFGNEALLDSYHSERYPIIKQLLPATEVAEHALMLRQPIATDLRNHLLTFATHLGFVQSLGRRAIAGFTINYRHSSIVDEYEMPLLERLQTLFQSGSSPGIRDHFDFDRGATAGDRAPDAIGVVAKGKTQRLFEVWANDPRHQLLIFTGISVQPQRIQQLNRWVQQIKAQHGALIQPYLVTTQSISGNDLELIDTTGEMHCRYGAHFECLYLVRPDGYIGFRSQPVDLQPFQAFLTKLNLGKFQ</sequence>
<reference evidence="7" key="1">
    <citation type="journal article" date="2015" name="Genome Announc.">
        <title>Draft Genome Sequence of Tolypothrix boutellei Strain VB521301.</title>
        <authorList>
            <person name="Chandrababunaidu M.M."/>
            <person name="Singh D."/>
            <person name="Sen D."/>
            <person name="Bhan S."/>
            <person name="Das S."/>
            <person name="Gupta A."/>
            <person name="Adhikary S.P."/>
            <person name="Tripathy S."/>
        </authorList>
    </citation>
    <scope>NUCLEOTIDE SEQUENCE</scope>
    <source>
        <strain evidence="7">VB521301</strain>
    </source>
</reference>
<evidence type="ECO:0000313" key="7">
    <source>
        <dbReference type="EMBL" id="KIE06599.1"/>
    </source>
</evidence>
<comment type="caution">
    <text evidence="7">The sequence shown here is derived from an EMBL/GenBank/DDBJ whole genome shotgun (WGS) entry which is preliminary data.</text>
</comment>
<dbReference type="AlphaFoldDB" id="A0A0C1QM61"/>
<dbReference type="InterPro" id="IPR002938">
    <property type="entry name" value="FAD-bd"/>
</dbReference>
<dbReference type="STRING" id="1479485.DA73_0235195"/>
<gene>
    <name evidence="7" type="ORF">DA73_0235195</name>
    <name evidence="6" type="ORF">DA73_0400034955</name>
</gene>
<keyword evidence="8" id="KW-1185">Reference proteome</keyword>
<dbReference type="EMBL" id="JHEG02000059">
    <property type="protein sequence ID" value="KIE06599.1"/>
    <property type="molecule type" value="Genomic_DNA"/>
</dbReference>
<dbReference type="Gene3D" id="3.40.30.120">
    <property type="match status" value="1"/>
</dbReference>
<dbReference type="PANTHER" id="PTHR43004:SF19">
    <property type="entry name" value="BINDING MONOOXYGENASE, PUTATIVE (JCVI)-RELATED"/>
    <property type="match status" value="1"/>
</dbReference>
<dbReference type="InterPro" id="IPR036188">
    <property type="entry name" value="FAD/NAD-bd_sf"/>
</dbReference>
<protein>
    <recommendedName>
        <fullName evidence="5">FAD-binding domain-containing protein</fullName>
    </recommendedName>
</protein>
<dbReference type="InterPro" id="IPR036249">
    <property type="entry name" value="Thioredoxin-like_sf"/>
</dbReference>